<name>A0A1H3PJZ4_9PSEU</name>
<reference evidence="2" key="1">
    <citation type="submission" date="2016-10" db="EMBL/GenBank/DDBJ databases">
        <authorList>
            <person name="Varghese N."/>
            <person name="Submissions S."/>
        </authorList>
    </citation>
    <scope>NUCLEOTIDE SEQUENCE [LARGE SCALE GENOMIC DNA]</scope>
    <source>
        <strain evidence="2">CGMCC 4.3530</strain>
    </source>
</reference>
<evidence type="ECO:0000313" key="2">
    <source>
        <dbReference type="Proteomes" id="UP000199529"/>
    </source>
</evidence>
<accession>A0A1H3PJZ4</accession>
<organism evidence="1 2">
    <name type="scientific">Saccharopolyspora shandongensis</name>
    <dbReference type="NCBI Taxonomy" id="418495"/>
    <lineage>
        <taxon>Bacteria</taxon>
        <taxon>Bacillati</taxon>
        <taxon>Actinomycetota</taxon>
        <taxon>Actinomycetes</taxon>
        <taxon>Pseudonocardiales</taxon>
        <taxon>Pseudonocardiaceae</taxon>
        <taxon>Saccharopolyspora</taxon>
    </lineage>
</organism>
<evidence type="ECO:0000313" key="1">
    <source>
        <dbReference type="EMBL" id="SDZ01155.1"/>
    </source>
</evidence>
<proteinExistence type="predicted"/>
<dbReference type="EMBL" id="FNOK01000042">
    <property type="protein sequence ID" value="SDZ01155.1"/>
    <property type="molecule type" value="Genomic_DNA"/>
</dbReference>
<dbReference type="Proteomes" id="UP000199529">
    <property type="component" value="Unassembled WGS sequence"/>
</dbReference>
<gene>
    <name evidence="1" type="ORF">SAMN05216215_104264</name>
</gene>
<protein>
    <submittedName>
        <fullName evidence="1">Uncharacterized protein</fullName>
    </submittedName>
</protein>
<dbReference type="AlphaFoldDB" id="A0A1H3PJZ4"/>
<keyword evidence="2" id="KW-1185">Reference proteome</keyword>
<sequence length="31" mass="3292">MLIPSALVVAIVAIVWFATRRNGPAVTPKTV</sequence>